<gene>
    <name evidence="2" type="ORF">SAMN04489765_2305</name>
</gene>
<dbReference type="EMBL" id="FNLF01000002">
    <property type="protein sequence ID" value="SDQ90795.1"/>
    <property type="molecule type" value="Genomic_DNA"/>
</dbReference>
<evidence type="ECO:0000313" key="3">
    <source>
        <dbReference type="Proteomes" id="UP000183053"/>
    </source>
</evidence>
<keyword evidence="1" id="KW-1133">Transmembrane helix</keyword>
<protein>
    <submittedName>
        <fullName evidence="2">Uncharacterized protein</fullName>
    </submittedName>
</protein>
<dbReference type="RefSeq" id="WP_068534740.1">
    <property type="nucleotide sequence ID" value="NZ_AP025457.1"/>
</dbReference>
<accession>A0A1H1EPW9</accession>
<dbReference type="AlphaFoldDB" id="A0A1H1EPW9"/>
<evidence type="ECO:0000313" key="2">
    <source>
        <dbReference type="EMBL" id="SDQ90795.1"/>
    </source>
</evidence>
<feature type="transmembrane region" description="Helical" evidence="1">
    <location>
        <begin position="12"/>
        <end position="34"/>
    </location>
</feature>
<keyword evidence="1" id="KW-0472">Membrane</keyword>
<dbReference type="Proteomes" id="UP000183053">
    <property type="component" value="Unassembled WGS sequence"/>
</dbReference>
<sequence>MSGRQGLSLGRLALFSVGAAVAVLGLCVLLLNVLRPSPAVGLLIVAVGLIGAVAAMGAVSKTMVRRAVDGAEDREPGNPDDSTH</sequence>
<keyword evidence="3" id="KW-1185">Reference proteome</keyword>
<dbReference type="STRING" id="47312.SAMN04489765_2305"/>
<name>A0A1H1EPW9_9ACTN</name>
<proteinExistence type="predicted"/>
<reference evidence="3" key="1">
    <citation type="submission" date="2016-10" db="EMBL/GenBank/DDBJ databases">
        <authorList>
            <person name="Varghese N."/>
            <person name="Submissions S."/>
        </authorList>
    </citation>
    <scope>NUCLEOTIDE SEQUENCE [LARGE SCALE GENOMIC DNA]</scope>
    <source>
        <strain evidence="3">DSM 44142</strain>
    </source>
</reference>
<evidence type="ECO:0000256" key="1">
    <source>
        <dbReference type="SAM" id="Phobius"/>
    </source>
</evidence>
<keyword evidence="1" id="KW-0812">Transmembrane</keyword>
<organism evidence="2 3">
    <name type="scientific">Tsukamurella pulmonis</name>
    <dbReference type="NCBI Taxonomy" id="47312"/>
    <lineage>
        <taxon>Bacteria</taxon>
        <taxon>Bacillati</taxon>
        <taxon>Actinomycetota</taxon>
        <taxon>Actinomycetes</taxon>
        <taxon>Mycobacteriales</taxon>
        <taxon>Tsukamurellaceae</taxon>
        <taxon>Tsukamurella</taxon>
    </lineage>
</organism>
<feature type="transmembrane region" description="Helical" evidence="1">
    <location>
        <begin position="40"/>
        <end position="59"/>
    </location>
</feature>